<sequence>MSFLAPLFLVGLALVAGPILFHLIRQSPKNRIVFSSTELLDASPPKQQTSRRIQNPWLLLIRCLIIGFLAFAFARPFIPDAADTLGNKEVRRDIVIAIDRSASMNRPGISEQLMEEARKILEKLSPSDQLSLFGFTDAISPIISPEQWTAMEADRRINFALERLESSTATALPGLLVEAISEAVSEIEALRERTSVSGFGEIYLLSDFAEGTRINGIESIDWPSSLRLNRVQLSPEQEGPNLSLRWVQWSESESLGSVANIALTSSGAPLRSVAEISIRSALDDSLLVSPSEHFVDGNTETIINIPVAQELCSQPLVFALSGDSYPFDNKLALAPDYIPQVSIGLISQSSLANESSAPYFISKAVQGFATPRTRIDSQTPLAGSHVAYVIDRPLATAEANSIKAEIESGKTAIVLAHGTGFSDTIRQLSGSDSWLMENRSSDTPLLIGEVDFSHTLFAPFASPRFSNFTSINTWQTPKLSAPGSAKVLARYDDQSPLLVEEKRGDGSLYIWSGSWAPPASQWVLSSKFIPFLHRFVLSASGGPPLPSNAALTSSEIERYQPMFPDQLIQTPGIYRFPRTENRWLAIHIDPLESKTNPISLDQWEQLGLPEFEESVAQAQLARIRSQSEQESARTIEERQHIWQWLLWAVLALLALESAVAMRSHQRKEAMPS</sequence>
<name>A0A927F732_9BACT</name>
<keyword evidence="1" id="KW-0472">Membrane</keyword>
<proteinExistence type="predicted"/>
<dbReference type="Gene3D" id="3.40.50.410">
    <property type="entry name" value="von Willebrand factor, type A domain"/>
    <property type="match status" value="1"/>
</dbReference>
<keyword evidence="1" id="KW-1133">Transmembrane helix</keyword>
<feature type="transmembrane region" description="Helical" evidence="1">
    <location>
        <begin position="6"/>
        <end position="24"/>
    </location>
</feature>
<feature type="transmembrane region" description="Helical" evidence="1">
    <location>
        <begin position="641"/>
        <end position="661"/>
    </location>
</feature>
<evidence type="ECO:0000313" key="3">
    <source>
        <dbReference type="EMBL" id="MBD5779437.1"/>
    </source>
</evidence>
<dbReference type="EMBL" id="JACYFG010000007">
    <property type="protein sequence ID" value="MBD5779437.1"/>
    <property type="molecule type" value="Genomic_DNA"/>
</dbReference>
<keyword evidence="1" id="KW-0812">Transmembrane</keyword>
<dbReference type="RefSeq" id="WP_191616562.1">
    <property type="nucleotide sequence ID" value="NZ_JACYFG010000007.1"/>
</dbReference>
<feature type="domain" description="Aerotolerance regulator N-terminal" evidence="2">
    <location>
        <begin position="1"/>
        <end position="76"/>
    </location>
</feature>
<dbReference type="NCBIfam" id="TIGR02226">
    <property type="entry name" value="two_anch"/>
    <property type="match status" value="1"/>
</dbReference>
<dbReference type="SUPFAM" id="SSF53300">
    <property type="entry name" value="vWA-like"/>
    <property type="match status" value="1"/>
</dbReference>
<dbReference type="Pfam" id="PF07584">
    <property type="entry name" value="BatA"/>
    <property type="match status" value="1"/>
</dbReference>
<feature type="transmembrane region" description="Helical" evidence="1">
    <location>
        <begin position="57"/>
        <end position="78"/>
    </location>
</feature>
<dbReference type="InterPro" id="IPR036465">
    <property type="entry name" value="vWFA_dom_sf"/>
</dbReference>
<organism evidence="3 4">
    <name type="scientific">Pelagicoccus enzymogenes</name>
    <dbReference type="NCBI Taxonomy" id="2773457"/>
    <lineage>
        <taxon>Bacteria</taxon>
        <taxon>Pseudomonadati</taxon>
        <taxon>Verrucomicrobiota</taxon>
        <taxon>Opitutia</taxon>
        <taxon>Puniceicoccales</taxon>
        <taxon>Pelagicoccaceae</taxon>
        <taxon>Pelagicoccus</taxon>
    </lineage>
</organism>
<dbReference type="AlphaFoldDB" id="A0A927F732"/>
<dbReference type="Proteomes" id="UP000622317">
    <property type="component" value="Unassembled WGS sequence"/>
</dbReference>
<protein>
    <submittedName>
        <fullName evidence="3">BatA domain-containing protein</fullName>
    </submittedName>
</protein>
<dbReference type="InterPro" id="IPR011933">
    <property type="entry name" value="Double_TM_dom"/>
</dbReference>
<gene>
    <name evidence="3" type="ORF">IEN85_08015</name>
</gene>
<reference evidence="3" key="1">
    <citation type="submission" date="2020-09" db="EMBL/GenBank/DDBJ databases">
        <title>Pelagicoccus enzymogenes sp. nov. with an EPS production, isolated from marine sediment.</title>
        <authorList>
            <person name="Feng X."/>
        </authorList>
    </citation>
    <scope>NUCLEOTIDE SEQUENCE</scope>
    <source>
        <strain evidence="3">NFK12</strain>
    </source>
</reference>
<dbReference type="PANTHER" id="PTHR37464">
    <property type="entry name" value="BLL2463 PROTEIN"/>
    <property type="match status" value="1"/>
</dbReference>
<accession>A0A927F732</accession>
<evidence type="ECO:0000256" key="1">
    <source>
        <dbReference type="SAM" id="Phobius"/>
    </source>
</evidence>
<evidence type="ECO:0000259" key="2">
    <source>
        <dbReference type="Pfam" id="PF07584"/>
    </source>
</evidence>
<evidence type="ECO:0000313" key="4">
    <source>
        <dbReference type="Proteomes" id="UP000622317"/>
    </source>
</evidence>
<dbReference type="PANTHER" id="PTHR37464:SF1">
    <property type="entry name" value="BLL2463 PROTEIN"/>
    <property type="match status" value="1"/>
</dbReference>
<dbReference type="InterPro" id="IPR024163">
    <property type="entry name" value="Aerotolerance_reg_N"/>
</dbReference>
<comment type="caution">
    <text evidence="3">The sequence shown here is derived from an EMBL/GenBank/DDBJ whole genome shotgun (WGS) entry which is preliminary data.</text>
</comment>
<keyword evidence="4" id="KW-1185">Reference proteome</keyword>